<gene>
    <name evidence="2" type="ORF">SAMN02927930_01331</name>
</gene>
<keyword evidence="1" id="KW-0472">Membrane</keyword>
<dbReference type="AlphaFoldDB" id="A0A1G6CNS5"/>
<name>A0A1G6CNS5_9GAMM</name>
<organism evidence="2 3">
    <name type="scientific">Pseudidiomarina indica</name>
    <dbReference type="NCBI Taxonomy" id="1159017"/>
    <lineage>
        <taxon>Bacteria</taxon>
        <taxon>Pseudomonadati</taxon>
        <taxon>Pseudomonadota</taxon>
        <taxon>Gammaproteobacteria</taxon>
        <taxon>Alteromonadales</taxon>
        <taxon>Idiomarinaceae</taxon>
        <taxon>Pseudidiomarina</taxon>
    </lineage>
</organism>
<keyword evidence="1" id="KW-1133">Transmembrane helix</keyword>
<keyword evidence="1" id="KW-0812">Transmembrane</keyword>
<sequence>MVIAAKVILVLLMVFMFVNLYRALFAMLRNDPNKPPMTKYLGQRVLFSMIAIIIVVLLLSSGVIQPNPRPY</sequence>
<evidence type="ECO:0008006" key="4">
    <source>
        <dbReference type="Google" id="ProtNLM"/>
    </source>
</evidence>
<dbReference type="Proteomes" id="UP000199626">
    <property type="component" value="Unassembled WGS sequence"/>
</dbReference>
<feature type="transmembrane region" description="Helical" evidence="1">
    <location>
        <begin position="45"/>
        <end position="64"/>
    </location>
</feature>
<reference evidence="3" key="1">
    <citation type="submission" date="2016-10" db="EMBL/GenBank/DDBJ databases">
        <authorList>
            <person name="Varghese N."/>
            <person name="Submissions S."/>
        </authorList>
    </citation>
    <scope>NUCLEOTIDE SEQUENCE [LARGE SCALE GENOMIC DNA]</scope>
    <source>
        <strain evidence="3">CGMCC 1.10824</strain>
    </source>
</reference>
<evidence type="ECO:0000256" key="1">
    <source>
        <dbReference type="SAM" id="Phobius"/>
    </source>
</evidence>
<keyword evidence="3" id="KW-1185">Reference proteome</keyword>
<dbReference type="InterPro" id="IPR021313">
    <property type="entry name" value="DUF2909"/>
</dbReference>
<dbReference type="STRING" id="1159017.SAMN02927930_01331"/>
<dbReference type="RefSeq" id="WP_092592960.1">
    <property type="nucleotide sequence ID" value="NZ_FMXN01000006.1"/>
</dbReference>
<evidence type="ECO:0000313" key="3">
    <source>
        <dbReference type="Proteomes" id="UP000199626"/>
    </source>
</evidence>
<dbReference type="EMBL" id="FMXN01000006">
    <property type="protein sequence ID" value="SDB34504.1"/>
    <property type="molecule type" value="Genomic_DNA"/>
</dbReference>
<feature type="transmembrane region" description="Helical" evidence="1">
    <location>
        <begin position="7"/>
        <end position="25"/>
    </location>
</feature>
<accession>A0A1G6CNS5</accession>
<protein>
    <recommendedName>
        <fullName evidence="4">DUF2909 domain-containing protein</fullName>
    </recommendedName>
</protein>
<dbReference type="Pfam" id="PF11137">
    <property type="entry name" value="DUF2909"/>
    <property type="match status" value="1"/>
</dbReference>
<evidence type="ECO:0000313" key="2">
    <source>
        <dbReference type="EMBL" id="SDB34504.1"/>
    </source>
</evidence>
<proteinExistence type="predicted"/>